<protein>
    <submittedName>
        <fullName evidence="2">Uncharacterized protein</fullName>
    </submittedName>
</protein>
<keyword evidence="3" id="KW-1185">Reference proteome</keyword>
<evidence type="ECO:0000313" key="3">
    <source>
        <dbReference type="Proteomes" id="UP000825729"/>
    </source>
</evidence>
<evidence type="ECO:0000256" key="1">
    <source>
        <dbReference type="SAM" id="MobiDB-lite"/>
    </source>
</evidence>
<evidence type="ECO:0000313" key="2">
    <source>
        <dbReference type="EMBL" id="KAG9453656.1"/>
    </source>
</evidence>
<accession>A0AAV7F0E9</accession>
<feature type="compositionally biased region" description="Basic and acidic residues" evidence="1">
    <location>
        <begin position="69"/>
        <end position="80"/>
    </location>
</feature>
<feature type="compositionally biased region" description="Basic and acidic residues" evidence="1">
    <location>
        <begin position="108"/>
        <end position="117"/>
    </location>
</feature>
<dbReference type="EMBL" id="JAINDJ010000003">
    <property type="protein sequence ID" value="KAG9453656.1"/>
    <property type="molecule type" value="Genomic_DNA"/>
</dbReference>
<organism evidence="2 3">
    <name type="scientific">Aristolochia fimbriata</name>
    <name type="common">White veined hardy Dutchman's pipe vine</name>
    <dbReference type="NCBI Taxonomy" id="158543"/>
    <lineage>
        <taxon>Eukaryota</taxon>
        <taxon>Viridiplantae</taxon>
        <taxon>Streptophyta</taxon>
        <taxon>Embryophyta</taxon>
        <taxon>Tracheophyta</taxon>
        <taxon>Spermatophyta</taxon>
        <taxon>Magnoliopsida</taxon>
        <taxon>Magnoliidae</taxon>
        <taxon>Piperales</taxon>
        <taxon>Aristolochiaceae</taxon>
        <taxon>Aristolochia</taxon>
    </lineage>
</organism>
<feature type="region of interest" description="Disordered" evidence="1">
    <location>
        <begin position="97"/>
        <end position="125"/>
    </location>
</feature>
<sequence length="125" mass="14468">MHHRHEREKNNPEAEASFGECIRNKDFYGIPFVIGWKERRRIGDVSPSSPNSEFDPSIRVEGVGKVGKRSRDGREEDWRPSGRAELGWFCVEKSGKKTNAEEQFDQNSELKPEETRPHNRKVTNS</sequence>
<dbReference type="Proteomes" id="UP000825729">
    <property type="component" value="Unassembled WGS sequence"/>
</dbReference>
<dbReference type="AlphaFoldDB" id="A0AAV7F0E9"/>
<feature type="region of interest" description="Disordered" evidence="1">
    <location>
        <begin position="1"/>
        <end position="20"/>
    </location>
</feature>
<name>A0AAV7F0E9_ARIFI</name>
<gene>
    <name evidence="2" type="ORF">H6P81_006560</name>
</gene>
<reference evidence="2 3" key="1">
    <citation type="submission" date="2021-07" db="EMBL/GenBank/DDBJ databases">
        <title>The Aristolochia fimbriata genome: insights into angiosperm evolution, floral development and chemical biosynthesis.</title>
        <authorList>
            <person name="Jiao Y."/>
        </authorList>
    </citation>
    <scope>NUCLEOTIDE SEQUENCE [LARGE SCALE GENOMIC DNA]</scope>
    <source>
        <strain evidence="2">IBCAS-2021</strain>
        <tissue evidence="2">Leaf</tissue>
    </source>
</reference>
<feature type="region of interest" description="Disordered" evidence="1">
    <location>
        <begin position="42"/>
        <end position="80"/>
    </location>
</feature>
<comment type="caution">
    <text evidence="2">The sequence shown here is derived from an EMBL/GenBank/DDBJ whole genome shotgun (WGS) entry which is preliminary data.</text>
</comment>
<proteinExistence type="predicted"/>